<organism evidence="2 3">
    <name type="scientific">Eisenbergiella massiliensis</name>
    <dbReference type="NCBI Taxonomy" id="1720294"/>
    <lineage>
        <taxon>Bacteria</taxon>
        <taxon>Bacillati</taxon>
        <taxon>Bacillota</taxon>
        <taxon>Clostridia</taxon>
        <taxon>Lachnospirales</taxon>
        <taxon>Lachnospiraceae</taxon>
        <taxon>Eisenbergiella</taxon>
    </lineage>
</organism>
<accession>A0A3E3I257</accession>
<dbReference type="Pfam" id="PF14301">
    <property type="entry name" value="DUF4376"/>
    <property type="match status" value="1"/>
</dbReference>
<evidence type="ECO:0000313" key="3">
    <source>
        <dbReference type="Proteomes" id="UP000261166"/>
    </source>
</evidence>
<proteinExistence type="predicted"/>
<feature type="domain" description="DUF4376" evidence="1">
    <location>
        <begin position="98"/>
        <end position="209"/>
    </location>
</feature>
<reference evidence="2 3" key="1">
    <citation type="submission" date="2018-08" db="EMBL/GenBank/DDBJ databases">
        <title>A genome reference for cultivated species of the human gut microbiota.</title>
        <authorList>
            <person name="Zou Y."/>
            <person name="Xue W."/>
            <person name="Luo G."/>
        </authorList>
    </citation>
    <scope>NUCLEOTIDE SEQUENCE [LARGE SCALE GENOMIC DNA]</scope>
    <source>
        <strain evidence="2 3">AF26-4BH</strain>
    </source>
</reference>
<dbReference type="InterPro" id="IPR025484">
    <property type="entry name" value="DUF4376"/>
</dbReference>
<evidence type="ECO:0000313" key="2">
    <source>
        <dbReference type="EMBL" id="RGE58714.1"/>
    </source>
</evidence>
<protein>
    <recommendedName>
        <fullName evidence="1">DUF4376 domain-containing protein</fullName>
    </recommendedName>
</protein>
<dbReference type="Proteomes" id="UP000261166">
    <property type="component" value="Unassembled WGS sequence"/>
</dbReference>
<dbReference type="EMBL" id="QVLU01000067">
    <property type="protein sequence ID" value="RGE58714.1"/>
    <property type="molecule type" value="Genomic_DNA"/>
</dbReference>
<sequence>MGYIKFINSDNFIPAIVRPRKHIVNIKTETPVTDDEVTGFHFYLFPEETDTPPGRYDTFVTLYKRINETEFELSNNGEIYVPPEPIPEPEPYVPTLEEVRETKVQEMNALQQAAIQSGVNVTLTDGTVEHFTLTEHDQTSLVGLQSQVADGEDNIPWHTSDEGEHCKFYSNADMGLIITQAMAWVTWHVTYFRDLRIYIRSLSTKEEVSAVTYGVALPEEYQSDPLKVMIAAQTGE</sequence>
<comment type="caution">
    <text evidence="2">The sequence shown here is derived from an EMBL/GenBank/DDBJ whole genome shotgun (WGS) entry which is preliminary data.</text>
</comment>
<dbReference type="AlphaFoldDB" id="A0A3E3I257"/>
<name>A0A3E3I257_9FIRM</name>
<gene>
    <name evidence="2" type="ORF">DWY69_30950</name>
</gene>
<evidence type="ECO:0000259" key="1">
    <source>
        <dbReference type="Pfam" id="PF14301"/>
    </source>
</evidence>